<dbReference type="InterPro" id="IPR052961">
    <property type="entry name" value="Oxido-Kinase-like_Enzymes"/>
</dbReference>
<accession>A0ABS0JD62</accession>
<dbReference type="Gene3D" id="3.90.1200.10">
    <property type="match status" value="1"/>
</dbReference>
<dbReference type="InterPro" id="IPR015897">
    <property type="entry name" value="CHK_kinase-like"/>
</dbReference>
<feature type="domain" description="CHK kinase-like" evidence="1">
    <location>
        <begin position="92"/>
        <end position="276"/>
    </location>
</feature>
<evidence type="ECO:0000313" key="2">
    <source>
        <dbReference type="EMBL" id="MBG6064466.1"/>
    </source>
</evidence>
<proteinExistence type="predicted"/>
<gene>
    <name evidence="2" type="ORF">IW248_000753</name>
</gene>
<protein>
    <submittedName>
        <fullName evidence="2">Aminoglycoside phosphotransferase</fullName>
    </submittedName>
</protein>
<dbReference type="InterPro" id="IPR004119">
    <property type="entry name" value="EcKL"/>
</dbReference>
<dbReference type="Proteomes" id="UP000614915">
    <property type="component" value="Unassembled WGS sequence"/>
</dbReference>
<name>A0ABS0JD62_9ACTN</name>
<evidence type="ECO:0000259" key="1">
    <source>
        <dbReference type="SMART" id="SM00587"/>
    </source>
</evidence>
<dbReference type="PANTHER" id="PTHR23020">
    <property type="entry name" value="UNCHARACTERIZED NUCLEAR HORMONE RECEPTOR-RELATED"/>
    <property type="match status" value="1"/>
</dbReference>
<dbReference type="Pfam" id="PF02958">
    <property type="entry name" value="EcKL"/>
    <property type="match status" value="1"/>
</dbReference>
<dbReference type="SUPFAM" id="SSF56112">
    <property type="entry name" value="Protein kinase-like (PK-like)"/>
    <property type="match status" value="1"/>
</dbReference>
<dbReference type="EMBL" id="JADOTX010000001">
    <property type="protein sequence ID" value="MBG6064466.1"/>
    <property type="molecule type" value="Genomic_DNA"/>
</dbReference>
<dbReference type="PANTHER" id="PTHR23020:SF41">
    <property type="entry name" value="AMINOGLYCOSIDE PHOSPHOTRANSFERASE DOMAIN-CONTAINING PROTEIN"/>
    <property type="match status" value="1"/>
</dbReference>
<evidence type="ECO:0000313" key="3">
    <source>
        <dbReference type="Proteomes" id="UP000614915"/>
    </source>
</evidence>
<dbReference type="InterPro" id="IPR011009">
    <property type="entry name" value="Kinase-like_dom_sf"/>
</dbReference>
<keyword evidence="3" id="KW-1185">Reference proteome</keyword>
<sequence length="337" mass="36196">MLNGDEPITIQSISLTGGVMGSVDRIRCGDRSFILKGPPDTATAWGSLAATAQSIEREAELYRYLDQRGFGAPKVAPDCYWSVIDAAGGGTVALEDLGTPGDPAAVMAAGLDHAQALAAVRCLARLHAGSMRTGPGRLEVPYPWLYTAESPDLVAAVQLGLADLPGTLTRCWPGMDVRPDLYLDVAGLLRDSHRGSRLAALCHGDAWAANVIFQQHAEAPDGVTAHLIDWQYAMWGNPLSDVALLLWSSLDPWCRRAWQDELLRRYHSELVILTGLDYPLQACLDDLQRAQPAAALVALASVEAYVAGMGPAEHARFRPRMLDAIDCASAMTGRAAR</sequence>
<comment type="caution">
    <text evidence="2">The sequence shown here is derived from an EMBL/GenBank/DDBJ whole genome shotgun (WGS) entry which is preliminary data.</text>
</comment>
<organism evidence="2 3">
    <name type="scientific">Micromonospora ureilytica</name>
    <dbReference type="NCBI Taxonomy" id="709868"/>
    <lineage>
        <taxon>Bacteria</taxon>
        <taxon>Bacillati</taxon>
        <taxon>Actinomycetota</taxon>
        <taxon>Actinomycetes</taxon>
        <taxon>Micromonosporales</taxon>
        <taxon>Micromonosporaceae</taxon>
        <taxon>Micromonospora</taxon>
    </lineage>
</organism>
<dbReference type="SMART" id="SM00587">
    <property type="entry name" value="CHK"/>
    <property type="match status" value="1"/>
</dbReference>
<reference evidence="2 3" key="1">
    <citation type="submission" date="2020-11" db="EMBL/GenBank/DDBJ databases">
        <title>Sequencing the genomes of 1000 actinobacteria strains.</title>
        <authorList>
            <person name="Klenk H.-P."/>
        </authorList>
    </citation>
    <scope>NUCLEOTIDE SEQUENCE [LARGE SCALE GENOMIC DNA]</scope>
    <source>
        <strain evidence="2 3">DSM 101692</strain>
    </source>
</reference>
<dbReference type="RefSeq" id="WP_196925656.1">
    <property type="nucleotide sequence ID" value="NZ_JADOTX010000001.1"/>
</dbReference>